<organism evidence="4 5">
    <name type="scientific">Macrococcus equipercicus</name>
    <dbReference type="NCBI Taxonomy" id="69967"/>
    <lineage>
        <taxon>Bacteria</taxon>
        <taxon>Bacillati</taxon>
        <taxon>Bacillota</taxon>
        <taxon>Bacilli</taxon>
        <taxon>Bacillales</taxon>
        <taxon>Staphylococcaceae</taxon>
        <taxon>Macrococcus</taxon>
    </lineage>
</organism>
<evidence type="ECO:0000259" key="3">
    <source>
        <dbReference type="Pfam" id="PF03816"/>
    </source>
</evidence>
<reference evidence="4" key="1">
    <citation type="submission" date="2021-04" db="EMBL/GenBank/DDBJ databases">
        <title>Complete Genome Sequences of Macrococcus spp. from dog and cattle.</title>
        <authorList>
            <person name="Schwendener S."/>
            <person name="Perreten V."/>
        </authorList>
    </citation>
    <scope>NUCLEOTIDE SEQUENCE</scope>
    <source>
        <strain evidence="4">Epi0143-OL</strain>
    </source>
</reference>
<dbReference type="PANTHER" id="PTHR33392">
    <property type="entry name" value="POLYISOPRENYL-TEICHOIC ACID--PEPTIDOGLYCAN TEICHOIC ACID TRANSFERASE TAGU"/>
    <property type="match status" value="1"/>
</dbReference>
<gene>
    <name evidence="4" type="ORF">KFV11_03765</name>
</gene>
<evidence type="ECO:0000256" key="2">
    <source>
        <dbReference type="SAM" id="SignalP"/>
    </source>
</evidence>
<keyword evidence="2" id="KW-0732">Signal</keyword>
<dbReference type="KEGG" id="mequ:KFV11_03765"/>
<dbReference type="EMBL" id="CP073809">
    <property type="protein sequence ID" value="UTH14487.1"/>
    <property type="molecule type" value="Genomic_DNA"/>
</dbReference>
<dbReference type="RefSeq" id="WP_254250381.1">
    <property type="nucleotide sequence ID" value="NZ_CP073809.1"/>
</dbReference>
<feature type="domain" description="Cell envelope-related transcriptional attenuator" evidence="3">
    <location>
        <begin position="84"/>
        <end position="231"/>
    </location>
</feature>
<dbReference type="Proteomes" id="UP001057381">
    <property type="component" value="Chromosome"/>
</dbReference>
<dbReference type="InterPro" id="IPR004474">
    <property type="entry name" value="LytR_CpsA_psr"/>
</dbReference>
<dbReference type="Pfam" id="PF03816">
    <property type="entry name" value="LytR_cpsA_psr"/>
    <property type="match status" value="1"/>
</dbReference>
<dbReference type="PANTHER" id="PTHR33392:SF3">
    <property type="entry name" value="POLYISOPRENYL-TEICHOIC ACID--PEPTIDOGLYCAN TEICHOIC ACID TRANSFERASE TAGT"/>
    <property type="match status" value="1"/>
</dbReference>
<feature type="signal peptide" evidence="2">
    <location>
        <begin position="1"/>
        <end position="24"/>
    </location>
</feature>
<protein>
    <submittedName>
        <fullName evidence="4">LCP family protein</fullName>
    </submittedName>
</protein>
<dbReference type="InterPro" id="IPR050922">
    <property type="entry name" value="LytR/CpsA/Psr_CW_biosynth"/>
</dbReference>
<name>A0A9Q9F1Z3_9STAP</name>
<dbReference type="Gene3D" id="3.40.630.190">
    <property type="entry name" value="LCP protein"/>
    <property type="match status" value="1"/>
</dbReference>
<proteinExistence type="inferred from homology"/>
<evidence type="ECO:0000256" key="1">
    <source>
        <dbReference type="ARBA" id="ARBA00006068"/>
    </source>
</evidence>
<feature type="chain" id="PRO_5040339994" evidence="2">
    <location>
        <begin position="25"/>
        <end position="362"/>
    </location>
</feature>
<dbReference type="NCBIfam" id="TIGR00350">
    <property type="entry name" value="lytR_cpsA_psr"/>
    <property type="match status" value="1"/>
</dbReference>
<dbReference type="AlphaFoldDB" id="A0A9Q9F1Z3"/>
<sequence>MNKYFKALLILLSLSLIVVPAAYAGYLYWTTKDAINGSYAKNTDKSDLRKNDVDPSMNHVSILFLGIDDSESRRKNGQSADKARTDAMILATFNRDDKQIRLISIPRDTLSYIPAVSYYDKITHAHAEGGPKSSMNAVEQLFNVPVDYYARVNMQAFVDIVDELDGIEFDVPFDIDEPTKNDHGRIKVKQGHQLLNGDQALALARSRHIDTDLGRGKRQMQMIEAIIKKAERTDSLSKLDELINIVGDNAKHNLTFTNITSLASLYSSNDVTFKQTQLKGTDDMYNGVYYYNPEFTDVYRISNLIRKDLGLAKGRQEYLLDYKVISLYGSLIPLEKIDVDAINKEFNSKPAEDSVSTESTQT</sequence>
<evidence type="ECO:0000313" key="4">
    <source>
        <dbReference type="EMBL" id="UTH14487.1"/>
    </source>
</evidence>
<accession>A0A9Q9F1Z3</accession>
<evidence type="ECO:0000313" key="5">
    <source>
        <dbReference type="Proteomes" id="UP001057381"/>
    </source>
</evidence>
<comment type="similarity">
    <text evidence="1">Belongs to the LytR/CpsA/Psr (LCP) family.</text>
</comment>